<evidence type="ECO:0000313" key="3">
    <source>
        <dbReference type="EMBL" id="SDR19506.1"/>
    </source>
</evidence>
<feature type="domain" description="LysM" evidence="2">
    <location>
        <begin position="69"/>
        <end position="116"/>
    </location>
</feature>
<dbReference type="RefSeq" id="WP_074702686.1">
    <property type="nucleotide sequence ID" value="NZ_CP018863.1"/>
</dbReference>
<keyword evidence="1" id="KW-0472">Membrane</keyword>
<keyword evidence="1" id="KW-0812">Transmembrane</keyword>
<dbReference type="InterPro" id="IPR018392">
    <property type="entry name" value="LysM"/>
</dbReference>
<gene>
    <name evidence="3" type="ORF">SAMN04489742_4513</name>
</gene>
<evidence type="ECO:0000259" key="2">
    <source>
        <dbReference type="Pfam" id="PF01476"/>
    </source>
</evidence>
<dbReference type="STRING" id="37928.SAMN04489742_4513"/>
<keyword evidence="1" id="KW-1133">Transmembrane helix</keyword>
<organism evidence="3 4">
    <name type="scientific">Crystallibacter crystallopoietes</name>
    <dbReference type="NCBI Taxonomy" id="37928"/>
    <lineage>
        <taxon>Bacteria</taxon>
        <taxon>Bacillati</taxon>
        <taxon>Actinomycetota</taxon>
        <taxon>Actinomycetes</taxon>
        <taxon>Micrococcales</taxon>
        <taxon>Micrococcaceae</taxon>
        <taxon>Crystallibacter</taxon>
    </lineage>
</organism>
<dbReference type="Pfam" id="PF01476">
    <property type="entry name" value="LysM"/>
    <property type="match status" value="1"/>
</dbReference>
<evidence type="ECO:0000256" key="1">
    <source>
        <dbReference type="SAM" id="Phobius"/>
    </source>
</evidence>
<dbReference type="OrthoDB" id="5084290at2"/>
<dbReference type="EMBL" id="FNKH01000002">
    <property type="protein sequence ID" value="SDR19506.1"/>
    <property type="molecule type" value="Genomic_DNA"/>
</dbReference>
<dbReference type="KEGG" id="acry:AC20117_16835"/>
<feature type="transmembrane region" description="Helical" evidence="1">
    <location>
        <begin position="27"/>
        <end position="48"/>
    </location>
</feature>
<accession>A0A1H1H337</accession>
<name>A0A1H1H337_9MICC</name>
<sequence length="124" mass="12794">MSAQLAPQSPAVPRHTQPLQLTRRGRLLLIGLPLILSAAALLTLIGFFTAPAVASTSGGLGAGETITVTVGSGQTLWELASAVAPERNPHDVIAEISQLNNLPDSIVHAGQQLHVPVSGDGQRP</sequence>
<keyword evidence="4" id="KW-1185">Reference proteome</keyword>
<dbReference type="InterPro" id="IPR036779">
    <property type="entry name" value="LysM_dom_sf"/>
</dbReference>
<dbReference type="Gene3D" id="3.10.350.10">
    <property type="entry name" value="LysM domain"/>
    <property type="match status" value="1"/>
</dbReference>
<proteinExistence type="predicted"/>
<reference evidence="3 4" key="1">
    <citation type="submission" date="2016-10" db="EMBL/GenBank/DDBJ databases">
        <authorList>
            <person name="de Groot N.N."/>
        </authorList>
    </citation>
    <scope>NUCLEOTIDE SEQUENCE [LARGE SCALE GENOMIC DNA]</scope>
    <source>
        <strain evidence="3 4">DSM 20117</strain>
    </source>
</reference>
<protein>
    <submittedName>
        <fullName evidence="3">LysM domain-containing protein</fullName>
    </submittedName>
</protein>
<dbReference type="Proteomes" id="UP000181917">
    <property type="component" value="Unassembled WGS sequence"/>
</dbReference>
<dbReference type="AlphaFoldDB" id="A0A1H1H337"/>
<evidence type="ECO:0000313" key="4">
    <source>
        <dbReference type="Proteomes" id="UP000181917"/>
    </source>
</evidence>